<dbReference type="FunFam" id="1.10.287.950:FF:000001">
    <property type="entry name" value="Methyl-accepting chemotaxis sensory transducer"/>
    <property type="match status" value="1"/>
</dbReference>
<keyword evidence="7" id="KW-1133">Transmembrane helix</keyword>
<organism evidence="10">
    <name type="scientific">Curvibacter symbiont subsp. Hydra magnipapillata</name>
    <dbReference type="NCBI Taxonomy" id="667019"/>
    <lineage>
        <taxon>Bacteria</taxon>
        <taxon>Pseudomonadati</taxon>
        <taxon>Pseudomonadota</taxon>
        <taxon>Betaproteobacteria</taxon>
        <taxon>Burkholderiales</taxon>
        <taxon>Comamonadaceae</taxon>
        <taxon>Curvibacter</taxon>
    </lineage>
</organism>
<keyword evidence="7" id="KW-0812">Transmembrane</keyword>
<feature type="compositionally biased region" description="Low complexity" evidence="6">
    <location>
        <begin position="555"/>
        <end position="568"/>
    </location>
</feature>
<keyword evidence="7" id="KW-0472">Membrane</keyword>
<dbReference type="CDD" id="cd11386">
    <property type="entry name" value="MCP_signal"/>
    <property type="match status" value="1"/>
</dbReference>
<evidence type="ECO:0000256" key="2">
    <source>
        <dbReference type="ARBA" id="ARBA00022481"/>
    </source>
</evidence>
<dbReference type="InterPro" id="IPR047347">
    <property type="entry name" value="YvaQ-like_sensor"/>
</dbReference>
<dbReference type="AlphaFoldDB" id="C9Y9T0"/>
<evidence type="ECO:0000256" key="6">
    <source>
        <dbReference type="SAM" id="MobiDB-lite"/>
    </source>
</evidence>
<dbReference type="PROSITE" id="PS50111">
    <property type="entry name" value="CHEMOTAXIS_TRANSDUC_2"/>
    <property type="match status" value="1"/>
</dbReference>
<dbReference type="CDD" id="cd06225">
    <property type="entry name" value="HAMP"/>
    <property type="match status" value="1"/>
</dbReference>
<dbReference type="Pfam" id="PF00672">
    <property type="entry name" value="HAMP"/>
    <property type="match status" value="1"/>
</dbReference>
<evidence type="ECO:0000256" key="1">
    <source>
        <dbReference type="ARBA" id="ARBA00004370"/>
    </source>
</evidence>
<dbReference type="GO" id="GO:0005886">
    <property type="term" value="C:plasma membrane"/>
    <property type="evidence" value="ECO:0007669"/>
    <property type="project" value="TreeGrafter"/>
</dbReference>
<keyword evidence="4" id="KW-0807">Transducer</keyword>
<accession>C9Y9T0</accession>
<feature type="transmembrane region" description="Helical" evidence="7">
    <location>
        <begin position="198"/>
        <end position="217"/>
    </location>
</feature>
<dbReference type="SMART" id="SM00304">
    <property type="entry name" value="HAMP"/>
    <property type="match status" value="1"/>
</dbReference>
<comment type="similarity">
    <text evidence="3">Belongs to the methyl-accepting chemotaxis (MCP) protein family.</text>
</comment>
<feature type="coiled-coil region" evidence="5">
    <location>
        <begin position="475"/>
        <end position="513"/>
    </location>
</feature>
<dbReference type="GO" id="GO:0004888">
    <property type="term" value="F:transmembrane signaling receptor activity"/>
    <property type="evidence" value="ECO:0007669"/>
    <property type="project" value="TreeGrafter"/>
</dbReference>
<evidence type="ECO:0000313" key="10">
    <source>
        <dbReference type="EMBL" id="CBA28772.1"/>
    </source>
</evidence>
<comment type="subcellular location">
    <subcellularLocation>
        <location evidence="1">Membrane</location>
    </subcellularLocation>
</comment>
<feature type="domain" description="HAMP" evidence="9">
    <location>
        <begin position="218"/>
        <end position="270"/>
    </location>
</feature>
<dbReference type="InterPro" id="IPR024478">
    <property type="entry name" value="HlyB_4HB_MCP"/>
</dbReference>
<sequence length="605" mass="63606">MKQGRRMGLSGIKIATKLWSFIVLIIVAICMVAVIGLMRSSAILSEGRQKQAIAQDLVQIATEWNGLTSTNSARNTAILLSSGNALNDAFKDVVTATSNQITELQTKIEGMAQTEEDKAQLKKVADARKLVLSSRGKARDLKKAGQDAEAMQAFTTEYEPALKVYLAEQQRFIELQKEQTAKLQVEIEAKRATNTTGILVSLAVIVAAIFAGTTWLVRSIREPLNMANDLAARIAEGDLTHSVHSDRTDEFGQLLHSLEAMNISLGRMVSEIRGGTDSIAIASAEIATGNNDLAQRTEQTSGNLQATASSMDGITQMVQHSTDSARQASGLAASASSVAQRGGEVVSQVVHTMQEIDASSKKISDIISVIDGIAFQTNILALNAAVEAARAGEQGRGFAVVASEVRSLAGRSAEAAKEIKALINTSVEKVESGTQLVTDAGSTMEEIVQSVRRVADVIGEITSAANEQSSGIAGVNQAIGNLDQMTQQNAALVEESAAAAESLREQADRMKQAVAVFKVSGNQGGTPLASVPVRSGKPSPTFKGPERRSGQAAGPQARASTAKASAPKPSAPKPAPAPVPSLQKPVATASNRTVPAGGDDDWETF</sequence>
<protein>
    <submittedName>
        <fullName evidence="10">Methyl-accepting chemotaxis protein I</fullName>
    </submittedName>
</protein>
<dbReference type="Gene3D" id="1.10.287.950">
    <property type="entry name" value="Methyl-accepting chemotaxis protein"/>
    <property type="match status" value="1"/>
</dbReference>
<dbReference type="PROSITE" id="PS50885">
    <property type="entry name" value="HAMP"/>
    <property type="match status" value="1"/>
</dbReference>
<keyword evidence="5" id="KW-0175">Coiled coil</keyword>
<feature type="compositionally biased region" description="Pro residues" evidence="6">
    <location>
        <begin position="569"/>
        <end position="579"/>
    </location>
</feature>
<gene>
    <name evidence="10" type="primary">tsr</name>
    <name evidence="10" type="ORF">Csp_A08810</name>
</gene>
<feature type="region of interest" description="Disordered" evidence="6">
    <location>
        <begin position="524"/>
        <end position="605"/>
    </location>
</feature>
<dbReference type="GO" id="GO:0007165">
    <property type="term" value="P:signal transduction"/>
    <property type="evidence" value="ECO:0007669"/>
    <property type="project" value="UniProtKB-KW"/>
</dbReference>
<dbReference type="SMART" id="SM00283">
    <property type="entry name" value="MA"/>
    <property type="match status" value="1"/>
</dbReference>
<dbReference type="SUPFAM" id="SSF58104">
    <property type="entry name" value="Methyl-accepting chemotaxis protein (MCP) signaling domain"/>
    <property type="match status" value="1"/>
</dbReference>
<dbReference type="InterPro" id="IPR003660">
    <property type="entry name" value="HAMP_dom"/>
</dbReference>
<evidence type="ECO:0000256" key="7">
    <source>
        <dbReference type="SAM" id="Phobius"/>
    </source>
</evidence>
<proteinExistence type="inferred from homology"/>
<dbReference type="Pfam" id="PF12729">
    <property type="entry name" value="4HB_MCP_1"/>
    <property type="match status" value="1"/>
</dbReference>
<name>C9Y9T0_CURXX</name>
<reference evidence="10" key="1">
    <citation type="journal article" date="2010" name="Nature">
        <title>The dynamic genome of Hydra.</title>
        <authorList>
            <person name="Chapman J.A."/>
            <person name="Kirkness E.F."/>
            <person name="Simakov O."/>
            <person name="Hampson S.E."/>
            <person name="Mitros T."/>
            <person name="Weinmaier T."/>
            <person name="Rattei T."/>
            <person name="Balasubramanian P.G."/>
            <person name="Borman J."/>
            <person name="Busam D."/>
            <person name="Disbennett K."/>
            <person name="Pfannkoch C."/>
            <person name="Sumin N."/>
            <person name="Sutton G."/>
            <person name="Viswanathan L."/>
            <person name="Walenz B."/>
            <person name="Goodstein D.M."/>
            <person name="Hellsten U."/>
            <person name="Kawashima T."/>
            <person name="Prochnik S.E."/>
            <person name="Putnam N.H."/>
            <person name="Shu S."/>
            <person name="Blumberg B."/>
            <person name="Dana C.E."/>
            <person name="Gee L."/>
            <person name="Kibler D.F."/>
            <person name="Law L."/>
            <person name="Lindgens D."/>
            <person name="Martinez D.E."/>
            <person name="Peng J."/>
            <person name="Wigge P.A."/>
            <person name="Bertulat B."/>
            <person name="Guder C."/>
            <person name="Nakamura Y."/>
            <person name="Ozbek S."/>
            <person name="Watanabe H."/>
            <person name="Khalturin K."/>
            <person name="Hemmrich G."/>
            <person name="Franke A."/>
            <person name="Augustin R."/>
            <person name="Fraune S."/>
            <person name="Hayakawa E."/>
            <person name="Hayakawa S."/>
            <person name="Hirose M."/>
            <person name="Hwang J."/>
            <person name="Ikeo K."/>
            <person name="Nishimiya-Fujisawa C."/>
            <person name="Ogura A."/>
            <person name="Takahashi T."/>
            <person name="Steinmetz P.R."/>
            <person name="Zhang X."/>
            <person name="Aufschnaiter R."/>
            <person name="Eder M.K."/>
            <person name="Gorny A.K."/>
            <person name="Salvenmoser W."/>
            <person name="Heimberg A.M."/>
            <person name="Wheeler B.M."/>
            <person name="Peterson K.J."/>
            <person name="Boettger A."/>
            <person name="Tischler P."/>
            <person name="Wolf A."/>
            <person name="Gojobori T."/>
            <person name="Remington K.A."/>
            <person name="Strausberg R.L."/>
            <person name="Venter J."/>
            <person name="Technau U."/>
            <person name="Hobmayer B."/>
            <person name="Bosch T.C."/>
            <person name="Holstein T.W."/>
            <person name="Fujisawa T."/>
            <person name="Bode H.R."/>
            <person name="David C.N."/>
            <person name="Rokhsar D.S."/>
            <person name="Steele R.E."/>
        </authorList>
    </citation>
    <scope>NUCLEOTIDE SEQUENCE</scope>
</reference>
<dbReference type="InterPro" id="IPR051310">
    <property type="entry name" value="MCP_chemotaxis"/>
</dbReference>
<keyword evidence="2" id="KW-0488">Methylation</keyword>
<feature type="transmembrane region" description="Helical" evidence="7">
    <location>
        <begin position="18"/>
        <end position="38"/>
    </location>
</feature>
<dbReference type="EMBL" id="FN543104">
    <property type="protein sequence ID" value="CBA28772.1"/>
    <property type="molecule type" value="Genomic_DNA"/>
</dbReference>
<dbReference type="CDD" id="cd19411">
    <property type="entry name" value="MCP2201-like_sensor"/>
    <property type="match status" value="1"/>
</dbReference>
<evidence type="ECO:0000259" key="8">
    <source>
        <dbReference type="PROSITE" id="PS50111"/>
    </source>
</evidence>
<evidence type="ECO:0000256" key="4">
    <source>
        <dbReference type="PROSITE-ProRule" id="PRU00284"/>
    </source>
</evidence>
<feature type="domain" description="Methyl-accepting transducer" evidence="8">
    <location>
        <begin position="275"/>
        <end position="504"/>
    </location>
</feature>
<dbReference type="InterPro" id="IPR004089">
    <property type="entry name" value="MCPsignal_dom"/>
</dbReference>
<evidence type="ECO:0000259" key="9">
    <source>
        <dbReference type="PROSITE" id="PS50885"/>
    </source>
</evidence>
<evidence type="ECO:0000256" key="5">
    <source>
        <dbReference type="SAM" id="Coils"/>
    </source>
</evidence>
<dbReference type="PANTHER" id="PTHR43531">
    <property type="entry name" value="PROTEIN ICFG"/>
    <property type="match status" value="1"/>
</dbReference>
<dbReference type="GO" id="GO:0006935">
    <property type="term" value="P:chemotaxis"/>
    <property type="evidence" value="ECO:0007669"/>
    <property type="project" value="TreeGrafter"/>
</dbReference>
<evidence type="ECO:0000256" key="3">
    <source>
        <dbReference type="ARBA" id="ARBA00029447"/>
    </source>
</evidence>
<dbReference type="PANTHER" id="PTHR43531:SF14">
    <property type="entry name" value="METHYL-ACCEPTING CHEMOTAXIS PROTEIN I-RELATED"/>
    <property type="match status" value="1"/>
</dbReference>
<dbReference type="Pfam" id="PF00015">
    <property type="entry name" value="MCPsignal"/>
    <property type="match status" value="1"/>
</dbReference>